<dbReference type="Proteomes" id="UP000218811">
    <property type="component" value="Unassembled WGS sequence"/>
</dbReference>
<organism evidence="3 4">
    <name type="scientific">Wolfiporia cocos (strain MD-104)</name>
    <name type="common">Brown rot fungus</name>
    <dbReference type="NCBI Taxonomy" id="742152"/>
    <lineage>
        <taxon>Eukaryota</taxon>
        <taxon>Fungi</taxon>
        <taxon>Dikarya</taxon>
        <taxon>Basidiomycota</taxon>
        <taxon>Agaricomycotina</taxon>
        <taxon>Agaricomycetes</taxon>
        <taxon>Polyporales</taxon>
        <taxon>Phaeolaceae</taxon>
        <taxon>Wolfiporia</taxon>
    </lineage>
</organism>
<dbReference type="InterPro" id="IPR050546">
    <property type="entry name" value="Glycosyl_Hydrlase_16"/>
</dbReference>
<dbReference type="Pfam" id="PF26113">
    <property type="entry name" value="GH16_XgeA"/>
    <property type="match status" value="1"/>
</dbReference>
<dbReference type="PANTHER" id="PTHR10963">
    <property type="entry name" value="GLYCOSYL HYDROLASE-RELATED"/>
    <property type="match status" value="1"/>
</dbReference>
<dbReference type="InterPro" id="IPR013320">
    <property type="entry name" value="ConA-like_dom_sf"/>
</dbReference>
<name>A0A2H3K443_WOLCO</name>
<dbReference type="PANTHER" id="PTHR10963:SF24">
    <property type="entry name" value="GLYCOSIDASE C21B10.07-RELATED"/>
    <property type="match status" value="1"/>
</dbReference>
<reference evidence="3 4" key="1">
    <citation type="journal article" date="2012" name="Science">
        <title>The Paleozoic origin of enzymatic lignin decomposition reconstructed from 31 fungal genomes.</title>
        <authorList>
            <person name="Floudas D."/>
            <person name="Binder M."/>
            <person name="Riley R."/>
            <person name="Barry K."/>
            <person name="Blanchette R.A."/>
            <person name="Henrissat B."/>
            <person name="Martinez A.T."/>
            <person name="Otillar R."/>
            <person name="Spatafora J.W."/>
            <person name="Yadav J.S."/>
            <person name="Aerts A."/>
            <person name="Benoit I."/>
            <person name="Boyd A."/>
            <person name="Carlson A."/>
            <person name="Copeland A."/>
            <person name="Coutinho P.M."/>
            <person name="de Vries R.P."/>
            <person name="Ferreira P."/>
            <person name="Findley K."/>
            <person name="Foster B."/>
            <person name="Gaskell J."/>
            <person name="Glotzer D."/>
            <person name="Gorecki P."/>
            <person name="Heitman J."/>
            <person name="Hesse C."/>
            <person name="Hori C."/>
            <person name="Igarashi K."/>
            <person name="Jurgens J.A."/>
            <person name="Kallen N."/>
            <person name="Kersten P."/>
            <person name="Kohler A."/>
            <person name="Kuees U."/>
            <person name="Kumar T.K.A."/>
            <person name="Kuo A."/>
            <person name="LaButti K."/>
            <person name="Larrondo L.F."/>
            <person name="Lindquist E."/>
            <person name="Ling A."/>
            <person name="Lombard V."/>
            <person name="Lucas S."/>
            <person name="Lundell T."/>
            <person name="Martin R."/>
            <person name="McLaughlin D.J."/>
            <person name="Morgenstern I."/>
            <person name="Morin E."/>
            <person name="Murat C."/>
            <person name="Nagy L.G."/>
            <person name="Nolan M."/>
            <person name="Ohm R.A."/>
            <person name="Patyshakuliyeva A."/>
            <person name="Rokas A."/>
            <person name="Ruiz-Duenas F.J."/>
            <person name="Sabat G."/>
            <person name="Salamov A."/>
            <person name="Samejima M."/>
            <person name="Schmutz J."/>
            <person name="Slot J.C."/>
            <person name="St John F."/>
            <person name="Stenlid J."/>
            <person name="Sun H."/>
            <person name="Sun S."/>
            <person name="Syed K."/>
            <person name="Tsang A."/>
            <person name="Wiebenga A."/>
            <person name="Young D."/>
            <person name="Pisabarro A."/>
            <person name="Eastwood D.C."/>
            <person name="Martin F."/>
            <person name="Cullen D."/>
            <person name="Grigoriev I.V."/>
            <person name="Hibbett D.S."/>
        </authorList>
    </citation>
    <scope>NUCLEOTIDE SEQUENCE [LARGE SCALE GENOMIC DNA]</scope>
    <source>
        <strain evidence="3 4">MD-104</strain>
    </source>
</reference>
<accession>A0A2H3K443</accession>
<gene>
    <name evidence="3" type="ORF">WOLCODRAFT_138238</name>
</gene>
<keyword evidence="3" id="KW-0378">Hydrolase</keyword>
<dbReference type="EMBL" id="KB468135">
    <property type="protein sequence ID" value="PCH43197.1"/>
    <property type="molecule type" value="Genomic_DNA"/>
</dbReference>
<evidence type="ECO:0000259" key="2">
    <source>
        <dbReference type="PROSITE" id="PS51762"/>
    </source>
</evidence>
<feature type="domain" description="GH16" evidence="2">
    <location>
        <begin position="21"/>
        <end position="285"/>
    </location>
</feature>
<dbReference type="SUPFAM" id="SSF49899">
    <property type="entry name" value="Concanavalin A-like lectins/glucanases"/>
    <property type="match status" value="1"/>
</dbReference>
<sequence length="399" mass="41455">MKTALLATSILSLSASGALGAYQLAKEYSGQSFFDDWEFYGAPDLTTDGDVNWVTEANATAEHLAYVNGAGHAIIKVDNSTDVPYPDKRDTVRITTEDTFPLGSVFIIDAYHLPYGCSVWPSFWTKGPNWPDGGEIDIIETINLMKTNQYALHTGGTDCLASSSAKQTGQLGNTNCSSPTGGQAGCTVTESSDSSVGLAFAAAGGGVYATQFDTSGINIWFWNRADIPSDISSGANSVDPSTWGEPSAAYPSSSCNISEYFVPQQLVLDITLCGNWAGDPTIYASTCPVNGTPNANTCYYNNVINTNGSNYDTAYFEVSYVKAFTTNGSVAATNVTNSSTTSTSASGSASGSAASSTNTASAGSGGAAGNTSGAVSAFWHKAEVYVGAAVLTLAAWTMM</sequence>
<evidence type="ECO:0000313" key="4">
    <source>
        <dbReference type="Proteomes" id="UP000218811"/>
    </source>
</evidence>
<dbReference type="InterPro" id="IPR000757">
    <property type="entry name" value="Beta-glucanase-like"/>
</dbReference>
<dbReference type="GO" id="GO:0009251">
    <property type="term" value="P:glucan catabolic process"/>
    <property type="evidence" value="ECO:0007669"/>
    <property type="project" value="TreeGrafter"/>
</dbReference>
<evidence type="ECO:0000256" key="1">
    <source>
        <dbReference type="SAM" id="SignalP"/>
    </source>
</evidence>
<dbReference type="OrthoDB" id="192832at2759"/>
<dbReference type="OMA" id="GCTVKEN"/>
<feature type="signal peptide" evidence="1">
    <location>
        <begin position="1"/>
        <end position="20"/>
    </location>
</feature>
<feature type="chain" id="PRO_5013594834" evidence="1">
    <location>
        <begin position="21"/>
        <end position="399"/>
    </location>
</feature>
<dbReference type="PROSITE" id="PS51762">
    <property type="entry name" value="GH16_2"/>
    <property type="match status" value="1"/>
</dbReference>
<proteinExistence type="predicted"/>
<keyword evidence="4" id="KW-1185">Reference proteome</keyword>
<dbReference type="FunFam" id="2.60.120.200:FF:000179">
    <property type="entry name" value="Unplaced genomic scaffold supercont1.19, whole genome shotgun sequence"/>
    <property type="match status" value="1"/>
</dbReference>
<dbReference type="Gene3D" id="2.60.120.200">
    <property type="match status" value="1"/>
</dbReference>
<dbReference type="GO" id="GO:0004553">
    <property type="term" value="F:hydrolase activity, hydrolyzing O-glycosyl compounds"/>
    <property type="evidence" value="ECO:0007669"/>
    <property type="project" value="InterPro"/>
</dbReference>
<protein>
    <submittedName>
        <fullName evidence="3">Glycoside hydrolase family 16 protein</fullName>
    </submittedName>
</protein>
<dbReference type="AlphaFoldDB" id="A0A2H3K443"/>
<dbReference type="CDD" id="cd02181">
    <property type="entry name" value="GH16_fungal_Lam16A_glucanase"/>
    <property type="match status" value="1"/>
</dbReference>
<evidence type="ECO:0000313" key="3">
    <source>
        <dbReference type="EMBL" id="PCH43197.1"/>
    </source>
</evidence>
<keyword evidence="1" id="KW-0732">Signal</keyword>
<dbReference type="STRING" id="742152.A0A2H3K443"/>